<organism evidence="2 3">
    <name type="scientific">Polarella glacialis</name>
    <name type="common">Dinoflagellate</name>
    <dbReference type="NCBI Taxonomy" id="89957"/>
    <lineage>
        <taxon>Eukaryota</taxon>
        <taxon>Sar</taxon>
        <taxon>Alveolata</taxon>
        <taxon>Dinophyceae</taxon>
        <taxon>Suessiales</taxon>
        <taxon>Suessiaceae</taxon>
        <taxon>Polarella</taxon>
    </lineage>
</organism>
<feature type="compositionally biased region" description="Low complexity" evidence="1">
    <location>
        <begin position="136"/>
        <end position="146"/>
    </location>
</feature>
<dbReference type="AlphaFoldDB" id="A0A813F3R7"/>
<feature type="compositionally biased region" description="Low complexity" evidence="1">
    <location>
        <begin position="254"/>
        <end position="264"/>
    </location>
</feature>
<feature type="region of interest" description="Disordered" evidence="1">
    <location>
        <begin position="161"/>
        <end position="277"/>
    </location>
</feature>
<evidence type="ECO:0000313" key="3">
    <source>
        <dbReference type="Proteomes" id="UP000654075"/>
    </source>
</evidence>
<feature type="region of interest" description="Disordered" evidence="1">
    <location>
        <begin position="125"/>
        <end position="146"/>
    </location>
</feature>
<accession>A0A813F3R7</accession>
<evidence type="ECO:0000313" key="2">
    <source>
        <dbReference type="EMBL" id="CAE8609037.1"/>
    </source>
</evidence>
<dbReference type="EMBL" id="CAJNNV010024226">
    <property type="protein sequence ID" value="CAE8609037.1"/>
    <property type="molecule type" value="Genomic_DNA"/>
</dbReference>
<comment type="caution">
    <text evidence="2">The sequence shown here is derived from an EMBL/GenBank/DDBJ whole genome shotgun (WGS) entry which is preliminary data.</text>
</comment>
<evidence type="ECO:0000256" key="1">
    <source>
        <dbReference type="SAM" id="MobiDB-lite"/>
    </source>
</evidence>
<sequence>MASGVATCSKQLSALLRNQAFPLWRLAPSTRRFRAVGSLSTSTRAADQELVFAVRNELLHASQPGMLVSELGSRPSVQEALRMTGRARLLKALRMRPEFHILGGEQEVGGGEVWIALASSSSSASDSFLDIPGPASSNNTTTHNVRTNSTTAVLSCHMSKDGACQTDSHLSPPPPPPPPTSARPSLSSARPPPPLRPPPPFSTSATCLTTKTTSTQNTPSPVPQAAPDSSSLSLPLAQQEEQREACPEDVRANSFKSASSFSSSYIPPPTHRRDQVSVAATATTTEHLRCSNLIEEPFSSYISHGATDVLASITPVDTAPHGNTTNSSMAPALASSACSNNSNNNNDKALHLPCSNNNHAVAAFPPNSNHHPTTAISAVSPSTLQLQSAHVVEDDGSDHVLVADAISQDQAGAPGQLCLERLRQLFLTVLPQRLSQAPEGASLLQELLLPQSAPLLPPPPPRTLSLLEPPAWLEAVSNGIQALDAALKPGEAQVDAQRRVFEGLKELSEALGGELRCYGSTVTGLQTKASDLDVTWLRPFAGEDPDAEALRRWAIQELRRLLQAISAGGETVKLCNAEVVDCGPHLSGDVEKVRLIFALRRRG</sequence>
<protein>
    <submittedName>
        <fullName evidence="2">Uncharacterized protein</fullName>
    </submittedName>
</protein>
<reference evidence="2" key="1">
    <citation type="submission" date="2021-02" db="EMBL/GenBank/DDBJ databases">
        <authorList>
            <person name="Dougan E. K."/>
            <person name="Rhodes N."/>
            <person name="Thang M."/>
            <person name="Chan C."/>
        </authorList>
    </citation>
    <scope>NUCLEOTIDE SEQUENCE</scope>
</reference>
<gene>
    <name evidence="2" type="ORF">PGLA1383_LOCUS26864</name>
</gene>
<feature type="compositionally biased region" description="Pro residues" evidence="1">
    <location>
        <begin position="171"/>
        <end position="181"/>
    </location>
</feature>
<dbReference type="InterPro" id="IPR043519">
    <property type="entry name" value="NT_sf"/>
</dbReference>
<feature type="compositionally biased region" description="Basic and acidic residues" evidence="1">
    <location>
        <begin position="240"/>
        <end position="251"/>
    </location>
</feature>
<dbReference type="SUPFAM" id="SSF81301">
    <property type="entry name" value="Nucleotidyltransferase"/>
    <property type="match status" value="1"/>
</dbReference>
<feature type="compositionally biased region" description="Low complexity" evidence="1">
    <location>
        <begin position="202"/>
        <end position="239"/>
    </location>
</feature>
<dbReference type="Proteomes" id="UP000654075">
    <property type="component" value="Unassembled WGS sequence"/>
</dbReference>
<proteinExistence type="predicted"/>
<name>A0A813F3R7_POLGL</name>
<feature type="compositionally biased region" description="Pro residues" evidence="1">
    <location>
        <begin position="190"/>
        <end position="201"/>
    </location>
</feature>
<keyword evidence="3" id="KW-1185">Reference proteome</keyword>